<dbReference type="Pfam" id="PF05920">
    <property type="entry name" value="Homeobox_KN"/>
    <property type="match status" value="1"/>
</dbReference>
<dbReference type="SMART" id="SM00389">
    <property type="entry name" value="HOX"/>
    <property type="match status" value="1"/>
</dbReference>
<feature type="compositionally biased region" description="Low complexity" evidence="9">
    <location>
        <begin position="24"/>
        <end position="37"/>
    </location>
</feature>
<keyword evidence="2" id="KW-0805">Transcription regulation</keyword>
<comment type="similarity">
    <text evidence="7">Belongs to the TALE/TGIF homeobox family.</text>
</comment>
<dbReference type="GO" id="GO:0006355">
    <property type="term" value="P:regulation of DNA-templated transcription"/>
    <property type="evidence" value="ECO:0007669"/>
    <property type="project" value="InterPro"/>
</dbReference>
<dbReference type="SUPFAM" id="SSF46689">
    <property type="entry name" value="Homeodomain-like"/>
    <property type="match status" value="1"/>
</dbReference>
<dbReference type="AlphaFoldDB" id="A0AAD5KHC7"/>
<gene>
    <name evidence="11" type="ORF">BDA99DRAFT_502664</name>
</gene>
<evidence type="ECO:0000256" key="1">
    <source>
        <dbReference type="ARBA" id="ARBA00004123"/>
    </source>
</evidence>
<reference evidence="11" key="1">
    <citation type="journal article" date="2022" name="IScience">
        <title>Evolution of zygomycete secretomes and the origins of terrestrial fungal ecologies.</title>
        <authorList>
            <person name="Chang Y."/>
            <person name="Wang Y."/>
            <person name="Mondo S."/>
            <person name="Ahrendt S."/>
            <person name="Andreopoulos W."/>
            <person name="Barry K."/>
            <person name="Beard J."/>
            <person name="Benny G.L."/>
            <person name="Blankenship S."/>
            <person name="Bonito G."/>
            <person name="Cuomo C."/>
            <person name="Desiro A."/>
            <person name="Gervers K.A."/>
            <person name="Hundley H."/>
            <person name="Kuo A."/>
            <person name="LaButti K."/>
            <person name="Lang B.F."/>
            <person name="Lipzen A."/>
            <person name="O'Donnell K."/>
            <person name="Pangilinan J."/>
            <person name="Reynolds N."/>
            <person name="Sandor L."/>
            <person name="Smith M.E."/>
            <person name="Tsang A."/>
            <person name="Grigoriev I.V."/>
            <person name="Stajich J.E."/>
            <person name="Spatafora J.W."/>
        </authorList>
    </citation>
    <scope>NUCLEOTIDE SEQUENCE</scope>
    <source>
        <strain evidence="11">RSA 2281</strain>
    </source>
</reference>
<evidence type="ECO:0000259" key="10">
    <source>
        <dbReference type="PROSITE" id="PS50071"/>
    </source>
</evidence>
<evidence type="ECO:0000256" key="6">
    <source>
        <dbReference type="ARBA" id="ARBA00023242"/>
    </source>
</evidence>
<feature type="compositionally biased region" description="Low complexity" evidence="9">
    <location>
        <begin position="46"/>
        <end position="58"/>
    </location>
</feature>
<dbReference type="InterPro" id="IPR008422">
    <property type="entry name" value="KN_HD"/>
</dbReference>
<feature type="DNA-binding region" description="Homeobox" evidence="8">
    <location>
        <begin position="62"/>
        <end position="124"/>
    </location>
</feature>
<evidence type="ECO:0000256" key="7">
    <source>
        <dbReference type="ARBA" id="ARBA00038021"/>
    </source>
</evidence>
<dbReference type="InterPro" id="IPR050224">
    <property type="entry name" value="TALE_homeobox"/>
</dbReference>
<evidence type="ECO:0000256" key="3">
    <source>
        <dbReference type="ARBA" id="ARBA00023125"/>
    </source>
</evidence>
<evidence type="ECO:0000313" key="12">
    <source>
        <dbReference type="Proteomes" id="UP001209540"/>
    </source>
</evidence>
<dbReference type="FunFam" id="1.10.10.60:FF:000059">
    <property type="entry name" value="TGFB-induced factor homeobox 1"/>
    <property type="match status" value="1"/>
</dbReference>
<dbReference type="Gene3D" id="1.10.10.60">
    <property type="entry name" value="Homeodomain-like"/>
    <property type="match status" value="1"/>
</dbReference>
<evidence type="ECO:0000256" key="4">
    <source>
        <dbReference type="ARBA" id="ARBA00023155"/>
    </source>
</evidence>
<protein>
    <submittedName>
        <fullName evidence="11">Homeodomain-like protein</fullName>
    </submittedName>
</protein>
<evidence type="ECO:0000256" key="2">
    <source>
        <dbReference type="ARBA" id="ARBA00023015"/>
    </source>
</evidence>
<sequence>MPPPPLPVLKQVTSAPSPVPPTHHTPSTPTTTTTTTNNHHHHHKSNNNSNNNNNNNNTDATKKRRRGNLPKEVTEFLKGWLVDHKKHPYPSEKEKIQLANRTGLTVNQISNWFINARRRILQPMLESESLNAQLMAYSEMASIEQKKRRQLDIYAYQGFADGYGADDNRKWAFRRTKLPAFDVTEHDHHYSSLVMR</sequence>
<feature type="region of interest" description="Disordered" evidence="9">
    <location>
        <begin position="1"/>
        <end position="69"/>
    </location>
</feature>
<dbReference type="CDD" id="cd00086">
    <property type="entry name" value="homeodomain"/>
    <property type="match status" value="1"/>
</dbReference>
<dbReference type="GO" id="GO:0003677">
    <property type="term" value="F:DNA binding"/>
    <property type="evidence" value="ECO:0007669"/>
    <property type="project" value="UniProtKB-UniRule"/>
</dbReference>
<accession>A0AAD5KHC7</accession>
<keyword evidence="5" id="KW-0804">Transcription</keyword>
<dbReference type="InterPro" id="IPR009057">
    <property type="entry name" value="Homeodomain-like_sf"/>
</dbReference>
<dbReference type="InterPro" id="IPR001356">
    <property type="entry name" value="HD"/>
</dbReference>
<dbReference type="EMBL" id="JAIXMP010000007">
    <property type="protein sequence ID" value="KAI9270774.1"/>
    <property type="molecule type" value="Genomic_DNA"/>
</dbReference>
<dbReference type="PANTHER" id="PTHR11850">
    <property type="entry name" value="HOMEOBOX PROTEIN TRANSCRIPTION FACTORS"/>
    <property type="match status" value="1"/>
</dbReference>
<proteinExistence type="inferred from homology"/>
<keyword evidence="4 8" id="KW-0371">Homeobox</keyword>
<comment type="subcellular location">
    <subcellularLocation>
        <location evidence="1 8">Nucleus</location>
    </subcellularLocation>
</comment>
<comment type="caution">
    <text evidence="11">The sequence shown here is derived from an EMBL/GenBank/DDBJ whole genome shotgun (WGS) entry which is preliminary data.</text>
</comment>
<evidence type="ECO:0000256" key="5">
    <source>
        <dbReference type="ARBA" id="ARBA00023163"/>
    </source>
</evidence>
<dbReference type="GO" id="GO:0005634">
    <property type="term" value="C:nucleus"/>
    <property type="evidence" value="ECO:0007669"/>
    <property type="project" value="UniProtKB-SubCell"/>
</dbReference>
<name>A0AAD5KHC7_9FUNG</name>
<evidence type="ECO:0000256" key="9">
    <source>
        <dbReference type="SAM" id="MobiDB-lite"/>
    </source>
</evidence>
<dbReference type="PROSITE" id="PS50071">
    <property type="entry name" value="HOMEOBOX_2"/>
    <property type="match status" value="1"/>
</dbReference>
<keyword evidence="12" id="KW-1185">Reference proteome</keyword>
<organism evidence="11 12">
    <name type="scientific">Phascolomyces articulosus</name>
    <dbReference type="NCBI Taxonomy" id="60185"/>
    <lineage>
        <taxon>Eukaryota</taxon>
        <taxon>Fungi</taxon>
        <taxon>Fungi incertae sedis</taxon>
        <taxon>Mucoromycota</taxon>
        <taxon>Mucoromycotina</taxon>
        <taxon>Mucoromycetes</taxon>
        <taxon>Mucorales</taxon>
        <taxon>Lichtheimiaceae</taxon>
        <taxon>Phascolomyces</taxon>
    </lineage>
</organism>
<dbReference type="Proteomes" id="UP001209540">
    <property type="component" value="Unassembled WGS sequence"/>
</dbReference>
<reference evidence="11" key="2">
    <citation type="submission" date="2023-02" db="EMBL/GenBank/DDBJ databases">
        <authorList>
            <consortium name="DOE Joint Genome Institute"/>
            <person name="Mondo S.J."/>
            <person name="Chang Y."/>
            <person name="Wang Y."/>
            <person name="Ahrendt S."/>
            <person name="Andreopoulos W."/>
            <person name="Barry K."/>
            <person name="Beard J."/>
            <person name="Benny G.L."/>
            <person name="Blankenship S."/>
            <person name="Bonito G."/>
            <person name="Cuomo C."/>
            <person name="Desiro A."/>
            <person name="Gervers K.A."/>
            <person name="Hundley H."/>
            <person name="Kuo A."/>
            <person name="LaButti K."/>
            <person name="Lang B.F."/>
            <person name="Lipzen A."/>
            <person name="O'Donnell K."/>
            <person name="Pangilinan J."/>
            <person name="Reynolds N."/>
            <person name="Sandor L."/>
            <person name="Smith M.W."/>
            <person name="Tsang A."/>
            <person name="Grigoriev I.V."/>
            <person name="Stajich J.E."/>
            <person name="Spatafora J.W."/>
        </authorList>
    </citation>
    <scope>NUCLEOTIDE SEQUENCE</scope>
    <source>
        <strain evidence="11">RSA 2281</strain>
    </source>
</reference>
<keyword evidence="6 8" id="KW-0539">Nucleus</keyword>
<keyword evidence="3 8" id="KW-0238">DNA-binding</keyword>
<evidence type="ECO:0000256" key="8">
    <source>
        <dbReference type="PROSITE-ProRule" id="PRU00108"/>
    </source>
</evidence>
<feature type="domain" description="Homeobox" evidence="10">
    <location>
        <begin position="60"/>
        <end position="123"/>
    </location>
</feature>
<evidence type="ECO:0000313" key="11">
    <source>
        <dbReference type="EMBL" id="KAI9270774.1"/>
    </source>
</evidence>